<evidence type="ECO:0000313" key="3">
    <source>
        <dbReference type="Proteomes" id="UP000007431"/>
    </source>
</evidence>
<dbReference type="GeneID" id="9585317"/>
<organism evidence="3">
    <name type="scientific">Schizophyllum commune (strain H4-8 / FGSC 9210)</name>
    <name type="common">Split gill fungus</name>
    <dbReference type="NCBI Taxonomy" id="578458"/>
    <lineage>
        <taxon>Eukaryota</taxon>
        <taxon>Fungi</taxon>
        <taxon>Dikarya</taxon>
        <taxon>Basidiomycota</taxon>
        <taxon>Agaricomycotina</taxon>
        <taxon>Agaricomycetes</taxon>
        <taxon>Agaricomycetidae</taxon>
        <taxon>Agaricales</taxon>
        <taxon>Schizophyllaceae</taxon>
        <taxon>Schizophyllum</taxon>
    </lineage>
</organism>
<dbReference type="AlphaFoldDB" id="D8PZ39"/>
<evidence type="ECO:0000313" key="2">
    <source>
        <dbReference type="EMBL" id="EFI98801.1"/>
    </source>
</evidence>
<proteinExistence type="predicted"/>
<name>D8PZ39_SCHCM</name>
<dbReference type="HOGENOM" id="CLU_459385_0_0_1"/>
<dbReference type="eggNOG" id="ENOG502RBQE">
    <property type="taxonomic scope" value="Eukaryota"/>
</dbReference>
<dbReference type="VEuPathDB" id="FungiDB:SCHCODRAFT_02676079"/>
<reference evidence="2 3" key="1">
    <citation type="journal article" date="2010" name="Nat. Biotechnol.">
        <title>Genome sequence of the model mushroom Schizophyllum commune.</title>
        <authorList>
            <person name="Ohm R.A."/>
            <person name="de Jong J.F."/>
            <person name="Lugones L.G."/>
            <person name="Aerts A."/>
            <person name="Kothe E."/>
            <person name="Stajich J.E."/>
            <person name="de Vries R.P."/>
            <person name="Record E."/>
            <person name="Levasseur A."/>
            <person name="Baker S.E."/>
            <person name="Bartholomew K.A."/>
            <person name="Coutinho P.M."/>
            <person name="Erdmann S."/>
            <person name="Fowler T.J."/>
            <person name="Gathman A.C."/>
            <person name="Lombard V."/>
            <person name="Henrissat B."/>
            <person name="Knabe N."/>
            <person name="Kuees U."/>
            <person name="Lilly W.W."/>
            <person name="Lindquist E."/>
            <person name="Lucas S."/>
            <person name="Magnuson J.K."/>
            <person name="Piumi F."/>
            <person name="Raudaskoski M."/>
            <person name="Salamov A."/>
            <person name="Schmutz J."/>
            <person name="Schwarze F.W.M.R."/>
            <person name="vanKuyk P.A."/>
            <person name="Horton J.S."/>
            <person name="Grigoriev I.V."/>
            <person name="Woesten H.A.B."/>
        </authorList>
    </citation>
    <scope>NUCLEOTIDE SEQUENCE [LARGE SCALE GENOMIC DNA]</scope>
    <source>
        <strain evidence="3">H4-8 / FGSC 9210</strain>
    </source>
</reference>
<feature type="region of interest" description="Disordered" evidence="1">
    <location>
        <begin position="59"/>
        <end position="84"/>
    </location>
</feature>
<sequence length="594" mass="66524">MMLRKLTGQTSVLARAAGRTSRCLGPLSNLSRAHHILRYTPVVTRTADAQLSAGCRAYATQTSSPGNGDGNNEPQSDDVPPPDFDYTSALERIAESDFIQKVVPPTDRTRLEKVHSLLLLIVSYLNRGATVSEDAALSMMVTFSTVAVPPDSEIARARKATVKLIDAIVRTLLAVPEGSQTRTEESEIFGFAGAMLPLHAMYVQGKEPGADLTLQEWTDFWNRMQPLLLDLMFALEKKGYHDPSSPLLPQKPGLPAHYLRPSSIRLFLNIQQRAPISNLFWKAMDANKVRARIPSRTCVLRARLGSETREPGSLLNRFYAIILSLEAMYICPRPSLVLLRRDAQFQPENGHMTKPRPLRFQSLALKNLAQLSRFAALLQSDPGVAPQVRYLYISGFDTGLNAQRTPMRLWIQAVIDIIIDSVAPHIRVLHIFGNTYHLGNILHSHRTFTNLQELTISWVATAPFDLQPATTFPALRDLHLRSIDTFLDTPSMRVVRVIKLLPTLAPRLTHLRMPFGNVVVWHLSKGRKLPDHMSALKEVTICVPDMLTPAMHSRFMLLKGLSTEDARLRFKAERHEANDDLAAEAQWLQRVSCN</sequence>
<accession>D8PZ39</accession>
<gene>
    <name evidence="2" type="ORF">SCHCODRAFT_233228</name>
</gene>
<protein>
    <submittedName>
        <fullName evidence="2">Uncharacterized protein</fullName>
    </submittedName>
</protein>
<dbReference type="Proteomes" id="UP000007431">
    <property type="component" value="Unassembled WGS sequence"/>
</dbReference>
<keyword evidence="3" id="KW-1185">Reference proteome</keyword>
<dbReference type="RefSeq" id="XP_003033704.1">
    <property type="nucleotide sequence ID" value="XM_003033658.1"/>
</dbReference>
<evidence type="ECO:0000256" key="1">
    <source>
        <dbReference type="SAM" id="MobiDB-lite"/>
    </source>
</evidence>
<dbReference type="EMBL" id="GL377304">
    <property type="protein sequence ID" value="EFI98801.1"/>
    <property type="molecule type" value="Genomic_DNA"/>
</dbReference>
<dbReference type="OrthoDB" id="3177611at2759"/>
<feature type="compositionally biased region" description="Polar residues" evidence="1">
    <location>
        <begin position="59"/>
        <end position="74"/>
    </location>
</feature>
<dbReference type="InParanoid" id="D8PZ39"/>
<dbReference type="KEGG" id="scm:SCHCO_02676079"/>